<dbReference type="VEuPathDB" id="FungiDB:JI435_075530"/>
<dbReference type="EMBL" id="CP069026">
    <property type="protein sequence ID" value="QRC94300.1"/>
    <property type="molecule type" value="Genomic_DNA"/>
</dbReference>
<sequence length="367" mass="40542">MSTVSSLAPSQASKSSFFNRFQRTPSTSSVVSTATNTSKSSSESTLSAKVTILDARNEELSQVNDLNRLTLQKLAEDLELKELECTDLRRTTSTLEAELEQTVHLNSTSSSSYILDLEAMQEKLELSEGCQKELKCSVRAKEEEISELTIKIAELAGADESAAAAASNLTRSLSDAHQEITDLLNTIKDKDVQLSAVSSDLDTANLFQEKLLEEHCEYSHNACKQQDQVASLQKENDTLAMRAAAAEFKNARYATHIDTFTKQFQSLSTFAAESQVSHDAQVDAMHAQQQDASARFQRQLLDRDNMIASLQQRLTDSEAAQDVAGLKHKDDVARLENQVTRLDVQSLGLGSCKRRPWRNFQIVSVAS</sequence>
<accession>A0A7U2EWA2</accession>
<dbReference type="AlphaFoldDB" id="A0A7U2EWA2"/>
<dbReference type="Proteomes" id="UP000663193">
    <property type="component" value="Chromosome 4"/>
</dbReference>
<proteinExistence type="predicted"/>
<evidence type="ECO:0000313" key="2">
    <source>
        <dbReference type="EMBL" id="QRC94300.1"/>
    </source>
</evidence>
<protein>
    <submittedName>
        <fullName evidence="2">Uncharacterized protein</fullName>
    </submittedName>
</protein>
<dbReference type="OrthoDB" id="10682927at2759"/>
<evidence type="ECO:0000256" key="1">
    <source>
        <dbReference type="SAM" id="Coils"/>
    </source>
</evidence>
<feature type="coiled-coil region" evidence="1">
    <location>
        <begin position="131"/>
        <end position="158"/>
    </location>
</feature>
<organism evidence="2 3">
    <name type="scientific">Phaeosphaeria nodorum (strain SN15 / ATCC MYA-4574 / FGSC 10173)</name>
    <name type="common">Glume blotch fungus</name>
    <name type="synonym">Parastagonospora nodorum</name>
    <dbReference type="NCBI Taxonomy" id="321614"/>
    <lineage>
        <taxon>Eukaryota</taxon>
        <taxon>Fungi</taxon>
        <taxon>Dikarya</taxon>
        <taxon>Ascomycota</taxon>
        <taxon>Pezizomycotina</taxon>
        <taxon>Dothideomycetes</taxon>
        <taxon>Pleosporomycetidae</taxon>
        <taxon>Pleosporales</taxon>
        <taxon>Pleosporineae</taxon>
        <taxon>Phaeosphaeriaceae</taxon>
        <taxon>Parastagonospora</taxon>
    </lineage>
</organism>
<keyword evidence="3" id="KW-1185">Reference proteome</keyword>
<keyword evidence="1" id="KW-0175">Coiled coil</keyword>
<name>A0A7U2EWA2_PHANO</name>
<gene>
    <name evidence="2" type="ORF">JI435_075530</name>
</gene>
<reference evidence="3" key="1">
    <citation type="journal article" date="2021" name="BMC Genomics">
        <title>Chromosome-level genome assembly and manually-curated proteome of model necrotroph Parastagonospora nodorum Sn15 reveals a genome-wide trove of candidate effector homologs, and redundancy of virulence-related functions within an accessory chromosome.</title>
        <authorList>
            <person name="Bertazzoni S."/>
            <person name="Jones D.A.B."/>
            <person name="Phan H.T."/>
            <person name="Tan K.-C."/>
            <person name="Hane J.K."/>
        </authorList>
    </citation>
    <scope>NUCLEOTIDE SEQUENCE [LARGE SCALE GENOMIC DNA]</scope>
    <source>
        <strain evidence="3">SN15 / ATCC MYA-4574 / FGSC 10173)</strain>
    </source>
</reference>
<evidence type="ECO:0000313" key="3">
    <source>
        <dbReference type="Proteomes" id="UP000663193"/>
    </source>
</evidence>